<dbReference type="GO" id="GO:0005886">
    <property type="term" value="C:plasma membrane"/>
    <property type="evidence" value="ECO:0007669"/>
    <property type="project" value="TreeGrafter"/>
</dbReference>
<keyword evidence="2" id="KW-0768">Sushi</keyword>
<feature type="transmembrane region" description="Helical" evidence="4">
    <location>
        <begin position="314"/>
        <end position="343"/>
    </location>
</feature>
<evidence type="ECO:0000256" key="4">
    <source>
        <dbReference type="SAM" id="Phobius"/>
    </source>
</evidence>
<feature type="compositionally biased region" description="Pro residues" evidence="3">
    <location>
        <begin position="90"/>
        <end position="102"/>
    </location>
</feature>
<keyword evidence="7" id="KW-1185">Reference proteome</keyword>
<dbReference type="Ensembl" id="ENSTGUT00000044180.1">
    <property type="protein sequence ID" value="ENSTGUP00000021278.1"/>
    <property type="gene ID" value="ENSTGUG00000003618.2"/>
</dbReference>
<evidence type="ECO:0000313" key="7">
    <source>
        <dbReference type="Proteomes" id="UP000007754"/>
    </source>
</evidence>
<dbReference type="PANTHER" id="PTHR46879:SF1">
    <property type="entry name" value="SUSHI DOMAIN-CONTAINING PROTEIN 3"/>
    <property type="match status" value="1"/>
</dbReference>
<evidence type="ECO:0000259" key="5">
    <source>
        <dbReference type="PROSITE" id="PS50923"/>
    </source>
</evidence>
<dbReference type="GeneTree" id="ENSGT00390000006976"/>
<proteinExistence type="predicted"/>
<feature type="compositionally biased region" description="Low complexity" evidence="3">
    <location>
        <begin position="104"/>
        <end position="120"/>
    </location>
</feature>
<feature type="compositionally biased region" description="Low complexity" evidence="3">
    <location>
        <begin position="145"/>
        <end position="155"/>
    </location>
</feature>
<evidence type="ECO:0000313" key="6">
    <source>
        <dbReference type="Ensembl" id="ENSTGUP00000021278.1"/>
    </source>
</evidence>
<dbReference type="Proteomes" id="UP000007754">
    <property type="component" value="Chromosome 12"/>
</dbReference>
<organism evidence="6 7">
    <name type="scientific">Taeniopygia guttata</name>
    <name type="common">Zebra finch</name>
    <name type="synonym">Poephila guttata</name>
    <dbReference type="NCBI Taxonomy" id="59729"/>
    <lineage>
        <taxon>Eukaryota</taxon>
        <taxon>Metazoa</taxon>
        <taxon>Chordata</taxon>
        <taxon>Craniata</taxon>
        <taxon>Vertebrata</taxon>
        <taxon>Euteleostomi</taxon>
        <taxon>Archelosauria</taxon>
        <taxon>Archosauria</taxon>
        <taxon>Dinosauria</taxon>
        <taxon>Saurischia</taxon>
        <taxon>Theropoda</taxon>
        <taxon>Coelurosauria</taxon>
        <taxon>Aves</taxon>
        <taxon>Neognathae</taxon>
        <taxon>Neoaves</taxon>
        <taxon>Telluraves</taxon>
        <taxon>Australaves</taxon>
        <taxon>Passeriformes</taxon>
        <taxon>Passeroidea</taxon>
        <taxon>Estrildidae</taxon>
        <taxon>Estrildinae</taxon>
        <taxon>Taeniopygia</taxon>
    </lineage>
</organism>
<dbReference type="PROSITE" id="PS50923">
    <property type="entry name" value="SUSHI"/>
    <property type="match status" value="1"/>
</dbReference>
<comment type="caution">
    <text evidence="2">Lacks conserved residue(s) required for the propagation of feature annotation.</text>
</comment>
<feature type="compositionally biased region" description="Low complexity" evidence="3">
    <location>
        <begin position="174"/>
        <end position="183"/>
    </location>
</feature>
<dbReference type="SMART" id="SM00032">
    <property type="entry name" value="CCP"/>
    <property type="match status" value="1"/>
</dbReference>
<dbReference type="SUPFAM" id="SSF57535">
    <property type="entry name" value="Complement control module/SCR domain"/>
    <property type="match status" value="1"/>
</dbReference>
<keyword evidence="4" id="KW-0812">Transmembrane</keyword>
<dbReference type="Pfam" id="PF00084">
    <property type="entry name" value="Sushi"/>
    <property type="match status" value="1"/>
</dbReference>
<feature type="region of interest" description="Disordered" evidence="3">
    <location>
        <begin position="41"/>
        <end position="203"/>
    </location>
</feature>
<keyword evidence="4" id="KW-0472">Membrane</keyword>
<evidence type="ECO:0000256" key="1">
    <source>
        <dbReference type="ARBA" id="ARBA00023157"/>
    </source>
</evidence>
<feature type="domain" description="Sushi" evidence="5">
    <location>
        <begin position="244"/>
        <end position="307"/>
    </location>
</feature>
<protein>
    <submittedName>
        <fullName evidence="6">Sushi domain containing 3</fullName>
    </submittedName>
</protein>
<reference evidence="6" key="2">
    <citation type="submission" date="2025-08" db="UniProtKB">
        <authorList>
            <consortium name="Ensembl"/>
        </authorList>
    </citation>
    <scope>IDENTIFICATION</scope>
</reference>
<dbReference type="Gene3D" id="2.10.70.10">
    <property type="entry name" value="Complement Module, domain 1"/>
    <property type="match status" value="1"/>
</dbReference>
<dbReference type="InterPro" id="IPR053067">
    <property type="entry name" value="SUSD3"/>
</dbReference>
<evidence type="ECO:0000256" key="3">
    <source>
        <dbReference type="SAM" id="MobiDB-lite"/>
    </source>
</evidence>
<accession>A0A674GEN0</accession>
<dbReference type="InterPro" id="IPR000436">
    <property type="entry name" value="Sushi_SCR_CCP_dom"/>
</dbReference>
<keyword evidence="1 2" id="KW-1015">Disulfide bond</keyword>
<evidence type="ECO:0000256" key="2">
    <source>
        <dbReference type="PROSITE-ProRule" id="PRU00302"/>
    </source>
</evidence>
<feature type="disulfide bond" evidence="2">
    <location>
        <begin position="246"/>
        <end position="289"/>
    </location>
</feature>
<dbReference type="InterPro" id="IPR035976">
    <property type="entry name" value="Sushi/SCR/CCP_sf"/>
</dbReference>
<dbReference type="CDD" id="cd00033">
    <property type="entry name" value="CCP"/>
    <property type="match status" value="1"/>
</dbReference>
<dbReference type="AlphaFoldDB" id="A0A674GEN0"/>
<dbReference type="PANTHER" id="PTHR46879">
    <property type="entry name" value="SUSHI DOMAIN-CONTAINING PROTEIN 3"/>
    <property type="match status" value="1"/>
</dbReference>
<reference evidence="6 7" key="1">
    <citation type="journal article" date="2010" name="Nature">
        <title>The genome of a songbird.</title>
        <authorList>
            <person name="Warren W.C."/>
            <person name="Clayton D.F."/>
            <person name="Ellegren H."/>
            <person name="Arnold A.P."/>
            <person name="Hillier L.W."/>
            <person name="Kunstner A."/>
            <person name="Searle S."/>
            <person name="White S."/>
            <person name="Vilella A.J."/>
            <person name="Fairley S."/>
            <person name="Heger A."/>
            <person name="Kong L."/>
            <person name="Ponting C.P."/>
            <person name="Jarvis E.D."/>
            <person name="Mello C.V."/>
            <person name="Minx P."/>
            <person name="Lovell P."/>
            <person name="Velho T.A."/>
            <person name="Ferris M."/>
            <person name="Balakrishnan C.N."/>
            <person name="Sinha S."/>
            <person name="Blatti C."/>
            <person name="London S.E."/>
            <person name="Li Y."/>
            <person name="Lin Y.C."/>
            <person name="George J."/>
            <person name="Sweedler J."/>
            <person name="Southey B."/>
            <person name="Gunaratne P."/>
            <person name="Watson M."/>
            <person name="Nam K."/>
            <person name="Backstrom N."/>
            <person name="Smeds L."/>
            <person name="Nabholz B."/>
            <person name="Itoh Y."/>
            <person name="Whitney O."/>
            <person name="Pfenning A.R."/>
            <person name="Howard J."/>
            <person name="Volker M."/>
            <person name="Skinner B.M."/>
            <person name="Griffin D.K."/>
            <person name="Ye L."/>
            <person name="McLaren W.M."/>
            <person name="Flicek P."/>
            <person name="Quesada V."/>
            <person name="Velasco G."/>
            <person name="Lopez-Otin C."/>
            <person name="Puente X.S."/>
            <person name="Olender T."/>
            <person name="Lancet D."/>
            <person name="Smit A.F."/>
            <person name="Hubley R."/>
            <person name="Konkel M.K."/>
            <person name="Walker J.A."/>
            <person name="Batzer M.A."/>
            <person name="Gu W."/>
            <person name="Pollock D.D."/>
            <person name="Chen L."/>
            <person name="Cheng Z."/>
            <person name="Eichler E.E."/>
            <person name="Stapley J."/>
            <person name="Slate J."/>
            <person name="Ekblom R."/>
            <person name="Birkhead T."/>
            <person name="Burke T."/>
            <person name="Burt D."/>
            <person name="Scharff C."/>
            <person name="Adam I."/>
            <person name="Richard H."/>
            <person name="Sultan M."/>
            <person name="Soldatov A."/>
            <person name="Lehrach H."/>
            <person name="Edwards S.V."/>
            <person name="Yang S.P."/>
            <person name="Li X."/>
            <person name="Graves T."/>
            <person name="Fulton L."/>
            <person name="Nelson J."/>
            <person name="Chinwalla A."/>
            <person name="Hou S."/>
            <person name="Mardis E.R."/>
            <person name="Wilson R.K."/>
        </authorList>
    </citation>
    <scope>NUCLEOTIDE SEQUENCE [LARGE SCALE GENOMIC DNA]</scope>
</reference>
<reference evidence="6" key="3">
    <citation type="submission" date="2025-09" db="UniProtKB">
        <authorList>
            <consortium name="Ensembl"/>
        </authorList>
    </citation>
    <scope>IDENTIFICATION</scope>
</reference>
<feature type="compositionally biased region" description="Gly residues" evidence="3">
    <location>
        <begin position="56"/>
        <end position="87"/>
    </location>
</feature>
<name>A0A674GEN0_TAEGU</name>
<keyword evidence="4" id="KW-1133">Transmembrane helix</keyword>
<gene>
    <name evidence="6" type="primary">SUSD3</name>
</gene>
<sequence>MREILLLEYNHIKSSILCLQDQNHENQTGVPEALQALTTSLAASGTDGRQQRRTGRGGGGRQEAGQAAGGRQRGTGGGQGRQGGQRGPGSPCPAPRPLPHPRPAARGAPRGPGKGPAKPRGGQGTAKPRGGQGRRWPRPRGSDGGPAAPASSRSAAPPPPRRGCRGGAAGRAPGGAPRDGPCCAAPPGPAPAEGGSGSGPGAPAGRLGAAALGGVMPAASTAGLDGLRSSALGRDSGGPRGYTGQCSRLLSPQFGSLQVLHGNGTDVGTVVTFQCPAEHQLEGPGIVTCVWKGNSTQWTAGVPSCKPISKYETFGFKVAVIASIVSCVVILLMSMAFLTCCLIKCAKKSDRRRTQREMQLWYQLRTEELEHMQAACFGFKGRNNNNNKKLRNTSVFGDVTNTAYDTQGFYRSQEEQTRDVVVPGCCKDNSHLLKVAKSNGAPREHTVLGHNTALQTVNSIHVVEVDIHKNSFNKLTCQISG</sequence>
<dbReference type="InParanoid" id="A0A674GEN0"/>